<name>A0A521BPS3_9BACL</name>
<dbReference type="PANTHER" id="PTHR43279:SF1">
    <property type="entry name" value="CATECHOL-2,3-DIOXYGENASE"/>
    <property type="match status" value="1"/>
</dbReference>
<protein>
    <submittedName>
        <fullName evidence="3">Glyoxalase/Bleomycin resistance protein/Dioxygenase superfamily protein</fullName>
    </submittedName>
</protein>
<dbReference type="PROSITE" id="PS51819">
    <property type="entry name" value="VOC"/>
    <property type="match status" value="1"/>
</dbReference>
<gene>
    <name evidence="3" type="ORF">SAMN06264849_102274</name>
</gene>
<dbReference type="AlphaFoldDB" id="A0A521BPS3"/>
<keyword evidence="4" id="KW-1185">Reference proteome</keyword>
<dbReference type="OrthoDB" id="9792626at2"/>
<dbReference type="Pfam" id="PF00903">
    <property type="entry name" value="Glyoxalase"/>
    <property type="match status" value="1"/>
</dbReference>
<dbReference type="CDD" id="cd16359">
    <property type="entry name" value="VOC_BsCatE_like_C"/>
    <property type="match status" value="1"/>
</dbReference>
<dbReference type="Gene3D" id="3.10.180.10">
    <property type="entry name" value="2,3-Dihydroxybiphenyl 1,2-Dioxygenase, domain 1"/>
    <property type="match status" value="1"/>
</dbReference>
<dbReference type="Proteomes" id="UP000315636">
    <property type="component" value="Unassembled WGS sequence"/>
</dbReference>
<dbReference type="SUPFAM" id="SSF54593">
    <property type="entry name" value="Glyoxalase/Bleomycin resistance protein/Dihydroxybiphenyl dioxygenase"/>
    <property type="match status" value="1"/>
</dbReference>
<dbReference type="GO" id="GO:0051213">
    <property type="term" value="F:dioxygenase activity"/>
    <property type="evidence" value="ECO:0007669"/>
    <property type="project" value="UniProtKB-KW"/>
</dbReference>
<reference evidence="3 4" key="1">
    <citation type="submission" date="2017-05" db="EMBL/GenBank/DDBJ databases">
        <authorList>
            <person name="Varghese N."/>
            <person name="Submissions S."/>
        </authorList>
    </citation>
    <scope>NUCLEOTIDE SEQUENCE [LARGE SCALE GENOMIC DNA]</scope>
    <source>
        <strain evidence="3 4">DSM 45474</strain>
    </source>
</reference>
<dbReference type="InterPro" id="IPR037523">
    <property type="entry name" value="VOC_core"/>
</dbReference>
<dbReference type="InterPro" id="IPR004360">
    <property type="entry name" value="Glyas_Fos-R_dOase_dom"/>
</dbReference>
<evidence type="ECO:0000313" key="3">
    <source>
        <dbReference type="EMBL" id="SMO49162.1"/>
    </source>
</evidence>
<dbReference type="EMBL" id="FXTI01000002">
    <property type="protein sequence ID" value="SMO49162.1"/>
    <property type="molecule type" value="Genomic_DNA"/>
</dbReference>
<organism evidence="3 4">
    <name type="scientific">Melghirimyces algeriensis</name>
    <dbReference type="NCBI Taxonomy" id="910412"/>
    <lineage>
        <taxon>Bacteria</taxon>
        <taxon>Bacillati</taxon>
        <taxon>Bacillota</taxon>
        <taxon>Bacilli</taxon>
        <taxon>Bacillales</taxon>
        <taxon>Thermoactinomycetaceae</taxon>
        <taxon>Melghirimyces</taxon>
    </lineage>
</organism>
<keyword evidence="1" id="KW-0479">Metal-binding</keyword>
<proteinExistence type="predicted"/>
<accession>A0A521BPS3</accession>
<dbReference type="GO" id="GO:0046872">
    <property type="term" value="F:metal ion binding"/>
    <property type="evidence" value="ECO:0007669"/>
    <property type="project" value="UniProtKB-KW"/>
</dbReference>
<keyword evidence="3" id="KW-0223">Dioxygenase</keyword>
<dbReference type="InterPro" id="IPR018146">
    <property type="entry name" value="Glyoxalase_1_CS"/>
</dbReference>
<evidence type="ECO:0000256" key="1">
    <source>
        <dbReference type="ARBA" id="ARBA00022723"/>
    </source>
</evidence>
<evidence type="ECO:0000313" key="4">
    <source>
        <dbReference type="Proteomes" id="UP000315636"/>
    </source>
</evidence>
<dbReference type="GO" id="GO:0004462">
    <property type="term" value="F:lactoylglutathione lyase activity"/>
    <property type="evidence" value="ECO:0007669"/>
    <property type="project" value="InterPro"/>
</dbReference>
<dbReference type="PANTHER" id="PTHR43279">
    <property type="entry name" value="CATECHOL-2,3-DIOXYGENASE"/>
    <property type="match status" value="1"/>
</dbReference>
<feature type="domain" description="VOC" evidence="2">
    <location>
        <begin position="1"/>
        <end position="115"/>
    </location>
</feature>
<evidence type="ECO:0000259" key="2">
    <source>
        <dbReference type="PROSITE" id="PS51819"/>
    </source>
</evidence>
<sequence length="118" mass="13007">MGHIHLCVSDLTQAETFYRHGLGFDVVSRYGTQALFLSTGGYHHHIGLNTWAGMGAPSPSENSVGLKTFVLNYPNKEARKNAIQRLKQIGTPWIQESGIIQTKDPSGNVIRLSTYHAV</sequence>
<dbReference type="InterPro" id="IPR029068">
    <property type="entry name" value="Glyas_Bleomycin-R_OHBP_Dase"/>
</dbReference>
<keyword evidence="3" id="KW-0560">Oxidoreductase</keyword>
<dbReference type="PROSITE" id="PS00934">
    <property type="entry name" value="GLYOXALASE_I_1"/>
    <property type="match status" value="1"/>
</dbReference>